<feature type="region of interest" description="Disordered" evidence="11">
    <location>
        <begin position="431"/>
        <end position="524"/>
    </location>
</feature>
<dbReference type="FunFam" id="1.10.460.10:FF:000003">
    <property type="entry name" value="DNA topoisomerase"/>
    <property type="match status" value="1"/>
</dbReference>
<dbReference type="GO" id="GO:0006265">
    <property type="term" value="P:DNA topological change"/>
    <property type="evidence" value="ECO:0007669"/>
    <property type="project" value="InterPro"/>
</dbReference>
<dbReference type="GO" id="GO:0006281">
    <property type="term" value="P:DNA repair"/>
    <property type="evidence" value="ECO:0007669"/>
    <property type="project" value="TreeGrafter"/>
</dbReference>
<feature type="compositionally biased region" description="Basic and acidic residues" evidence="11">
    <location>
        <begin position="476"/>
        <end position="495"/>
    </location>
</feature>
<evidence type="ECO:0000256" key="2">
    <source>
        <dbReference type="ARBA" id="ARBA00022723"/>
    </source>
</evidence>
<reference evidence="15 16" key="1">
    <citation type="submission" date="2015-09" db="EMBL/GenBank/DDBJ databases">
        <title>Draft genome of the scarab beetle Oryctes borbonicus.</title>
        <authorList>
            <person name="Meyer J.M."/>
            <person name="Markov G.V."/>
            <person name="Baskaran P."/>
            <person name="Herrmann M."/>
            <person name="Sommer R.J."/>
            <person name="Roedelsperger C."/>
        </authorList>
    </citation>
    <scope>NUCLEOTIDE SEQUENCE [LARGE SCALE GENOMIC DNA]</scope>
    <source>
        <strain evidence="15">OB123</strain>
        <tissue evidence="15">Whole animal</tissue>
    </source>
</reference>
<keyword evidence="7 10" id="KW-0413">Isomerase</keyword>
<feature type="region of interest" description="Disordered" evidence="11">
    <location>
        <begin position="647"/>
        <end position="687"/>
    </location>
</feature>
<dbReference type="Gene3D" id="1.10.290.10">
    <property type="entry name" value="Topoisomerase I, domain 4"/>
    <property type="match status" value="1"/>
</dbReference>
<keyword evidence="16" id="KW-1185">Reference proteome</keyword>
<dbReference type="InterPro" id="IPR013497">
    <property type="entry name" value="Topo_IA_cen"/>
</dbReference>
<dbReference type="InterPro" id="IPR003602">
    <property type="entry name" value="Topo_IA_DNA-bd_dom"/>
</dbReference>
<name>A0A0T6AY68_9SCAR</name>
<dbReference type="AlphaFoldDB" id="A0A0T6AY68"/>
<comment type="caution">
    <text evidence="15">The sequence shown here is derived from an EMBL/GenBank/DDBJ whole genome shotgun (WGS) entry which is preliminary data.</text>
</comment>
<dbReference type="PANTHER" id="PTHR11390">
    <property type="entry name" value="PROKARYOTIC DNA TOPOISOMERASE"/>
    <property type="match status" value="1"/>
</dbReference>
<protein>
    <recommendedName>
        <fullName evidence="10">DNA topoisomerase</fullName>
        <ecNumber evidence="10">5.6.2.1</ecNumber>
    </recommendedName>
</protein>
<dbReference type="InterPro" id="IPR013826">
    <property type="entry name" value="Topo_IA_cen_sub3"/>
</dbReference>
<evidence type="ECO:0000256" key="4">
    <source>
        <dbReference type="ARBA" id="ARBA00022833"/>
    </source>
</evidence>
<dbReference type="InterPro" id="IPR023406">
    <property type="entry name" value="Topo_IA_AS"/>
</dbReference>
<evidence type="ECO:0000256" key="10">
    <source>
        <dbReference type="RuleBase" id="RU362092"/>
    </source>
</evidence>
<feature type="domain" description="GRF-type" evidence="13">
    <location>
        <begin position="600"/>
        <end position="642"/>
    </location>
</feature>
<dbReference type="Proteomes" id="UP000051574">
    <property type="component" value="Unassembled WGS sequence"/>
</dbReference>
<dbReference type="PROSITE" id="PS52039">
    <property type="entry name" value="TOPO_IA_2"/>
    <property type="match status" value="1"/>
</dbReference>
<dbReference type="PRINTS" id="PR00417">
    <property type="entry name" value="PRTPISMRASEI"/>
</dbReference>
<dbReference type="InterPro" id="IPR023405">
    <property type="entry name" value="Topo_IA_core_domain"/>
</dbReference>
<comment type="similarity">
    <text evidence="1 10">Belongs to the type IA topoisomerase family.</text>
</comment>
<feature type="compositionally biased region" description="Low complexity" evidence="11">
    <location>
        <begin position="512"/>
        <end position="524"/>
    </location>
</feature>
<evidence type="ECO:0000313" key="16">
    <source>
        <dbReference type="Proteomes" id="UP000051574"/>
    </source>
</evidence>
<dbReference type="PROSITE" id="PS50158">
    <property type="entry name" value="ZF_CCHC"/>
    <property type="match status" value="1"/>
</dbReference>
<dbReference type="EMBL" id="LJIG01022540">
    <property type="protein sequence ID" value="KRT80033.1"/>
    <property type="molecule type" value="Genomic_DNA"/>
</dbReference>
<evidence type="ECO:0000259" key="12">
    <source>
        <dbReference type="PROSITE" id="PS50158"/>
    </source>
</evidence>
<dbReference type="Gene3D" id="3.30.65.10">
    <property type="entry name" value="Bacterial Topoisomerase I, domain 1"/>
    <property type="match status" value="1"/>
</dbReference>
<evidence type="ECO:0000256" key="7">
    <source>
        <dbReference type="ARBA" id="ARBA00023235"/>
    </source>
</evidence>
<feature type="domain" description="CCHC-type" evidence="12">
    <location>
        <begin position="692"/>
        <end position="709"/>
    </location>
</feature>
<dbReference type="CDD" id="cd00186">
    <property type="entry name" value="TOP1Ac"/>
    <property type="match status" value="1"/>
</dbReference>
<comment type="function">
    <text evidence="8">Releases the supercoiling and torsional tension of DNA introduced during the DNA replication and transcription by transiently cleaving and rejoining one strand of the DNA duplex. Introduces a single-strand break via transesterification at a target site in duplex DNA. The scissile phosphodiester is attacked by the catalytic tyrosine of the enzyme, resulting in the formation of a DNA-(5'-phosphotyrosyl)-enzyme intermediate and the expulsion of a 3'-OH DNA strand. The free DNA strand than undergoes passage around the unbroken strand thus removing DNA supercoils. Finally, in the religation step, the DNA 3'-OH attacks the covalent intermediate to expel the active-site tyrosine and restore the DNA phosphodiester backbone. Weakly relaxes negative supercoils and displays a distinct preference for binding single-stranded DNA.</text>
</comment>
<dbReference type="SMART" id="SM00437">
    <property type="entry name" value="TOP1Ac"/>
    <property type="match status" value="1"/>
</dbReference>
<comment type="function">
    <text evidence="10">Introduces a single-strand break via transesterification at a target site in duplex DNA. Releases the supercoiling and torsional tension of DNA introduced during the DNA replication and transcription by transiently cleaving and rejoining one strand of the DNA duplex. The scissile phosphodiester is attacked by the catalytic tyrosine of the enzyme, resulting in the formation of a DNA-(5'-phosphotyrosyl)-enzyme intermediate and the expulsion of a 3'-OH DNA strand.</text>
</comment>
<dbReference type="EC" id="5.6.2.1" evidence="10"/>
<evidence type="ECO:0000313" key="15">
    <source>
        <dbReference type="EMBL" id="KRT80033.1"/>
    </source>
</evidence>
<keyword evidence="6 10" id="KW-0238">DNA-binding</keyword>
<dbReference type="SUPFAM" id="SSF56712">
    <property type="entry name" value="Prokaryotic type I DNA topoisomerase"/>
    <property type="match status" value="1"/>
</dbReference>
<comment type="catalytic activity">
    <reaction evidence="10">
        <text>ATP-independent breakage of single-stranded DNA, followed by passage and rejoining.</text>
        <dbReference type="EC" id="5.6.2.1"/>
    </reaction>
</comment>
<dbReference type="Gene3D" id="1.10.460.10">
    <property type="entry name" value="Topoisomerase I, domain 2"/>
    <property type="match status" value="1"/>
</dbReference>
<keyword evidence="3 9" id="KW-0863">Zinc-finger</keyword>
<evidence type="ECO:0000256" key="11">
    <source>
        <dbReference type="SAM" id="MobiDB-lite"/>
    </source>
</evidence>
<keyword evidence="4" id="KW-0862">Zinc</keyword>
<dbReference type="OrthoDB" id="430051at2759"/>
<dbReference type="PANTHER" id="PTHR11390:SF21">
    <property type="entry name" value="DNA TOPOISOMERASE 3-ALPHA"/>
    <property type="match status" value="1"/>
</dbReference>
<feature type="region of interest" description="Disordered" evidence="11">
    <location>
        <begin position="63"/>
        <end position="93"/>
    </location>
</feature>
<evidence type="ECO:0000256" key="3">
    <source>
        <dbReference type="ARBA" id="ARBA00022771"/>
    </source>
</evidence>
<feature type="domain" description="Topo IA-type catalytic" evidence="14">
    <location>
        <begin position="1"/>
        <end position="288"/>
    </location>
</feature>
<organism evidence="15 16">
    <name type="scientific">Oryctes borbonicus</name>
    <dbReference type="NCBI Taxonomy" id="1629725"/>
    <lineage>
        <taxon>Eukaryota</taxon>
        <taxon>Metazoa</taxon>
        <taxon>Ecdysozoa</taxon>
        <taxon>Arthropoda</taxon>
        <taxon>Hexapoda</taxon>
        <taxon>Insecta</taxon>
        <taxon>Pterygota</taxon>
        <taxon>Neoptera</taxon>
        <taxon>Endopterygota</taxon>
        <taxon>Coleoptera</taxon>
        <taxon>Polyphaga</taxon>
        <taxon>Scarabaeiformia</taxon>
        <taxon>Scarabaeidae</taxon>
        <taxon>Dynastinae</taxon>
        <taxon>Oryctes</taxon>
    </lineage>
</organism>
<dbReference type="GO" id="GO:0031422">
    <property type="term" value="C:RecQ family helicase-topoisomerase III complex"/>
    <property type="evidence" value="ECO:0007669"/>
    <property type="project" value="TreeGrafter"/>
</dbReference>
<evidence type="ECO:0000256" key="8">
    <source>
        <dbReference type="ARBA" id="ARBA00056363"/>
    </source>
</evidence>
<evidence type="ECO:0000256" key="9">
    <source>
        <dbReference type="PROSITE-ProRule" id="PRU00047"/>
    </source>
</evidence>
<dbReference type="InterPro" id="IPR010666">
    <property type="entry name" value="Znf_GRF"/>
</dbReference>
<evidence type="ECO:0000256" key="6">
    <source>
        <dbReference type="ARBA" id="ARBA00023125"/>
    </source>
</evidence>
<evidence type="ECO:0000256" key="5">
    <source>
        <dbReference type="ARBA" id="ARBA00023029"/>
    </source>
</evidence>
<dbReference type="InterPro" id="IPR013824">
    <property type="entry name" value="Topo_IA_cen_sub1"/>
</dbReference>
<feature type="compositionally biased region" description="Basic residues" evidence="11">
    <location>
        <begin position="659"/>
        <end position="670"/>
    </location>
</feature>
<evidence type="ECO:0000256" key="1">
    <source>
        <dbReference type="ARBA" id="ARBA00009446"/>
    </source>
</evidence>
<dbReference type="GO" id="GO:0005634">
    <property type="term" value="C:nucleus"/>
    <property type="evidence" value="ECO:0007669"/>
    <property type="project" value="TreeGrafter"/>
</dbReference>
<accession>A0A0T6AY68</accession>
<dbReference type="FunFam" id="1.10.290.10:FF:000001">
    <property type="entry name" value="DNA topoisomerase"/>
    <property type="match status" value="1"/>
</dbReference>
<feature type="domain" description="GRF-type" evidence="13">
    <location>
        <begin position="534"/>
        <end position="577"/>
    </location>
</feature>
<keyword evidence="5 10" id="KW-0799">Topoisomerase</keyword>
<dbReference type="Pfam" id="PF01131">
    <property type="entry name" value="Topoisom_bac"/>
    <property type="match status" value="1"/>
</dbReference>
<dbReference type="InterPro" id="IPR001878">
    <property type="entry name" value="Znf_CCHC"/>
</dbReference>
<feature type="region of interest" description="Disordered" evidence="11">
    <location>
        <begin position="577"/>
        <end position="597"/>
    </location>
</feature>
<dbReference type="GO" id="GO:0003917">
    <property type="term" value="F:DNA topoisomerase type I (single strand cut, ATP-independent) activity"/>
    <property type="evidence" value="ECO:0007669"/>
    <property type="project" value="UniProtKB-EC"/>
</dbReference>
<keyword evidence="2" id="KW-0479">Metal-binding</keyword>
<dbReference type="PROSITE" id="PS51999">
    <property type="entry name" value="ZF_GRF"/>
    <property type="match status" value="2"/>
</dbReference>
<feature type="compositionally biased region" description="Low complexity" evidence="11">
    <location>
        <begin position="435"/>
        <end position="460"/>
    </location>
</feature>
<dbReference type="Pfam" id="PF06839">
    <property type="entry name" value="Zn_ribbon_GRF"/>
    <property type="match status" value="2"/>
</dbReference>
<dbReference type="GO" id="GO:0003677">
    <property type="term" value="F:DNA binding"/>
    <property type="evidence" value="ECO:0007669"/>
    <property type="project" value="UniProtKB-KW"/>
</dbReference>
<dbReference type="InterPro" id="IPR000380">
    <property type="entry name" value="Topo_IA"/>
</dbReference>
<proteinExistence type="inferred from homology"/>
<dbReference type="Pfam" id="PF01396">
    <property type="entry name" value="Zn_ribbon_Top1"/>
    <property type="match status" value="1"/>
</dbReference>
<dbReference type="GO" id="GO:0008270">
    <property type="term" value="F:zinc ion binding"/>
    <property type="evidence" value="ECO:0007669"/>
    <property type="project" value="UniProtKB-KW"/>
</dbReference>
<evidence type="ECO:0000259" key="14">
    <source>
        <dbReference type="PROSITE" id="PS52039"/>
    </source>
</evidence>
<dbReference type="PROSITE" id="PS00396">
    <property type="entry name" value="TOPO_IA_1"/>
    <property type="match status" value="1"/>
</dbReference>
<dbReference type="GO" id="GO:0006310">
    <property type="term" value="P:DNA recombination"/>
    <property type="evidence" value="ECO:0007669"/>
    <property type="project" value="TreeGrafter"/>
</dbReference>
<gene>
    <name evidence="15" type="ORF">AMK59_7325</name>
</gene>
<dbReference type="InterPro" id="IPR013498">
    <property type="entry name" value="Topo_IA_Znf"/>
</dbReference>
<evidence type="ECO:0000259" key="13">
    <source>
        <dbReference type="PROSITE" id="PS51999"/>
    </source>
</evidence>
<sequence length="709" mass="80099">MEKNVSRKLRINAKEAMRIAERLYTQGLISYPRTETNIFPKELSLQPLVEQQTNDDRWGNFAQRVLNEGGPNPRQGRKSDQAHPPIHPTKYSNSLTGNEQKVYEFIVRHFLACVHKDALGHETIVHVDVADEKFQAKGLMILERNYLDVYIYEKWNAKEIHNYRNADTFMPTVLEMVESCTSPPKLLTEADLIALMEKHGIGTDATHAEHIDTIKSREYVGLQQNMYFIPGTLGMGLVEGYDRIGLEISLAKPKLRAEFENDLKLICEGRKNPDVVRREQIEKYRAMFQTVTTKIRCLDETLANRLEDQPEAYAEPLINQEEFRSVLKCPKCDSDMILKDRKNGEGKYLSCVMYPGCKNAVWFSINVESIEVLDETCPNCGPNVKKLKMKFKHNVFPGYPNPNVLCIGGCDEIVLSTLDININTVRKQLNNNERPTNLNTSNPWTSTSSNLRNNSLNNRNVPHSRDSGFSSSFDDNQNRNRDRYRGSSNQKKDNRSFLNSSAPSTLMPPPSTSNGSFTASSSLDNESNDNEIMCTCNQPAVLLTVRKEGPNTGRKFYKCRSGTDGGGCNFFLWAPDNEDPNPNNSRNNGAMPQRQTAPQCNCGLQAQLRTVQKDGPNKGKQFYSCPKPMGEGCNFFKWADNINDDNSNNWGGGGGNSHRNWRNKNRKGGGKTKTNNQTNRPAPYKNKVRAKRKCGICGQEGHTRSNCPN</sequence>